<evidence type="ECO:0000313" key="2">
    <source>
        <dbReference type="EMBL" id="KAF2649895.1"/>
    </source>
</evidence>
<proteinExistence type="predicted"/>
<keyword evidence="3" id="KW-1185">Reference proteome</keyword>
<gene>
    <name evidence="2" type="ORF">K491DRAFT_683481</name>
</gene>
<evidence type="ECO:0000256" key="1">
    <source>
        <dbReference type="SAM" id="MobiDB-lite"/>
    </source>
</evidence>
<feature type="compositionally biased region" description="Pro residues" evidence="1">
    <location>
        <begin position="33"/>
        <end position="54"/>
    </location>
</feature>
<dbReference type="AlphaFoldDB" id="A0A6A6SPX2"/>
<sequence length="142" mass="15254">MRNISFLKASTPPLTPSPLPATRTPLPLRASVPPAPTLPPPRQPHPLPARPPSLCPHVSLTPAQEKAVEEGRKLVANAMAAAPPERLQEPLRTAVKSHWDDETDLLIAQIKAQIVAEKTAEEAKEAKEETGSQGSAEMDESD</sequence>
<dbReference type="Proteomes" id="UP000799324">
    <property type="component" value="Unassembled WGS sequence"/>
</dbReference>
<feature type="compositionally biased region" description="Low complexity" evidence="1">
    <location>
        <begin position="20"/>
        <end position="32"/>
    </location>
</feature>
<protein>
    <submittedName>
        <fullName evidence="2">Uncharacterized protein</fullName>
    </submittedName>
</protein>
<name>A0A6A6SPX2_9PLEO</name>
<feature type="compositionally biased region" description="Basic and acidic residues" evidence="1">
    <location>
        <begin position="119"/>
        <end position="130"/>
    </location>
</feature>
<reference evidence="2" key="1">
    <citation type="journal article" date="2020" name="Stud. Mycol.">
        <title>101 Dothideomycetes genomes: a test case for predicting lifestyles and emergence of pathogens.</title>
        <authorList>
            <person name="Haridas S."/>
            <person name="Albert R."/>
            <person name="Binder M."/>
            <person name="Bloem J."/>
            <person name="Labutti K."/>
            <person name="Salamov A."/>
            <person name="Andreopoulos B."/>
            <person name="Baker S."/>
            <person name="Barry K."/>
            <person name="Bills G."/>
            <person name="Bluhm B."/>
            <person name="Cannon C."/>
            <person name="Castanera R."/>
            <person name="Culley D."/>
            <person name="Daum C."/>
            <person name="Ezra D."/>
            <person name="Gonzalez J."/>
            <person name="Henrissat B."/>
            <person name="Kuo A."/>
            <person name="Liang C."/>
            <person name="Lipzen A."/>
            <person name="Lutzoni F."/>
            <person name="Magnuson J."/>
            <person name="Mondo S."/>
            <person name="Nolan M."/>
            <person name="Ohm R."/>
            <person name="Pangilinan J."/>
            <person name="Park H.-J."/>
            <person name="Ramirez L."/>
            <person name="Alfaro M."/>
            <person name="Sun H."/>
            <person name="Tritt A."/>
            <person name="Yoshinaga Y."/>
            <person name="Zwiers L.-H."/>
            <person name="Turgeon B."/>
            <person name="Goodwin S."/>
            <person name="Spatafora J."/>
            <person name="Crous P."/>
            <person name="Grigoriev I."/>
        </authorList>
    </citation>
    <scope>NUCLEOTIDE SEQUENCE</scope>
    <source>
        <strain evidence="2">CBS 122681</strain>
    </source>
</reference>
<accession>A0A6A6SPX2</accession>
<organism evidence="2 3">
    <name type="scientific">Lophiostoma macrostomum CBS 122681</name>
    <dbReference type="NCBI Taxonomy" id="1314788"/>
    <lineage>
        <taxon>Eukaryota</taxon>
        <taxon>Fungi</taxon>
        <taxon>Dikarya</taxon>
        <taxon>Ascomycota</taxon>
        <taxon>Pezizomycotina</taxon>
        <taxon>Dothideomycetes</taxon>
        <taxon>Pleosporomycetidae</taxon>
        <taxon>Pleosporales</taxon>
        <taxon>Lophiostomataceae</taxon>
        <taxon>Lophiostoma</taxon>
    </lineage>
</organism>
<feature type="region of interest" description="Disordered" evidence="1">
    <location>
        <begin position="119"/>
        <end position="142"/>
    </location>
</feature>
<dbReference type="EMBL" id="MU004475">
    <property type="protein sequence ID" value="KAF2649895.1"/>
    <property type="molecule type" value="Genomic_DNA"/>
</dbReference>
<feature type="region of interest" description="Disordered" evidence="1">
    <location>
        <begin position="1"/>
        <end position="63"/>
    </location>
</feature>
<evidence type="ECO:0000313" key="3">
    <source>
        <dbReference type="Proteomes" id="UP000799324"/>
    </source>
</evidence>